<feature type="transmembrane region" description="Helical" evidence="1">
    <location>
        <begin position="20"/>
        <end position="41"/>
    </location>
</feature>
<evidence type="ECO:0000256" key="1">
    <source>
        <dbReference type="SAM" id="Phobius"/>
    </source>
</evidence>
<evidence type="ECO:0000313" key="2">
    <source>
        <dbReference type="EMBL" id="GHE57788.1"/>
    </source>
</evidence>
<proteinExistence type="predicted"/>
<keyword evidence="1" id="KW-1133">Transmembrane helix</keyword>
<organism evidence="2 3">
    <name type="scientific">Streptomyces capitiformicae</name>
    <dbReference type="NCBI Taxonomy" id="2014920"/>
    <lineage>
        <taxon>Bacteria</taxon>
        <taxon>Bacillati</taxon>
        <taxon>Actinomycetota</taxon>
        <taxon>Actinomycetes</taxon>
        <taxon>Kitasatosporales</taxon>
        <taxon>Streptomycetaceae</taxon>
        <taxon>Streptomyces</taxon>
    </lineage>
</organism>
<gene>
    <name evidence="2" type="ORF">GCM10017771_80490</name>
</gene>
<sequence length="117" mass="12809">MSEAGRIQRFFERSEGHQRADMRIAALMVAVDLLVVGWILAGGTEGVFTEDWLPYPGMMNPTGETYQHNSVVFLHRFAGVSVGLALLGRLWLTAVAQLVVLNFGAGFIGSLSTDWNP</sequence>
<dbReference type="EMBL" id="BNAT01000046">
    <property type="protein sequence ID" value="GHE57788.1"/>
    <property type="molecule type" value="Genomic_DNA"/>
</dbReference>
<feature type="transmembrane region" description="Helical" evidence="1">
    <location>
        <begin position="90"/>
        <end position="111"/>
    </location>
</feature>
<dbReference type="RefSeq" id="WP_189787395.1">
    <property type="nucleotide sequence ID" value="NZ_BNAT01000046.1"/>
</dbReference>
<comment type="caution">
    <text evidence="2">The sequence shown here is derived from an EMBL/GenBank/DDBJ whole genome shotgun (WGS) entry which is preliminary data.</text>
</comment>
<reference evidence="2" key="1">
    <citation type="journal article" date="2014" name="Int. J. Syst. Evol. Microbiol.">
        <title>Complete genome sequence of Corynebacterium casei LMG S-19264T (=DSM 44701T), isolated from a smear-ripened cheese.</title>
        <authorList>
            <consortium name="US DOE Joint Genome Institute (JGI-PGF)"/>
            <person name="Walter F."/>
            <person name="Albersmeier A."/>
            <person name="Kalinowski J."/>
            <person name="Ruckert C."/>
        </authorList>
    </citation>
    <scope>NUCLEOTIDE SEQUENCE</scope>
    <source>
        <strain evidence="2">CGMCC 4.7403</strain>
    </source>
</reference>
<keyword evidence="1" id="KW-0472">Membrane</keyword>
<evidence type="ECO:0000313" key="3">
    <source>
        <dbReference type="Proteomes" id="UP000603227"/>
    </source>
</evidence>
<keyword evidence="3" id="KW-1185">Reference proteome</keyword>
<protein>
    <submittedName>
        <fullName evidence="2">Uncharacterized protein</fullName>
    </submittedName>
</protein>
<name>A0A918ZLU8_9ACTN</name>
<accession>A0A918ZLU8</accession>
<reference evidence="2" key="2">
    <citation type="submission" date="2020-09" db="EMBL/GenBank/DDBJ databases">
        <authorList>
            <person name="Sun Q."/>
            <person name="Zhou Y."/>
        </authorList>
    </citation>
    <scope>NUCLEOTIDE SEQUENCE</scope>
    <source>
        <strain evidence="2">CGMCC 4.7403</strain>
    </source>
</reference>
<dbReference type="Proteomes" id="UP000603227">
    <property type="component" value="Unassembled WGS sequence"/>
</dbReference>
<keyword evidence="1" id="KW-0812">Transmembrane</keyword>
<dbReference type="AlphaFoldDB" id="A0A918ZLU8"/>